<keyword evidence="8 11" id="KW-1133">Transmembrane helix</keyword>
<keyword evidence="4" id="KW-0547">Nucleotide-binding</keyword>
<dbReference type="Gene3D" id="3.40.50.1000">
    <property type="entry name" value="HAD superfamily/HAD-like"/>
    <property type="match status" value="1"/>
</dbReference>
<sequence length="1395" mass="155106">MKFRYESDSKRVVVVQAYTPKDITSSNTAIAASSSTDMKKNRSKKARFLPSLTLTTIAFLCAYVALGSWVFQTIGQPYREFLERAEEEGFDVMEGEERLRAEALHTFKDIEDADRINTDKISGWFSWVGMDIEEYDEIKKRDKEKSVLDALPKSRRVPNKFMPGFWPLLTTGIVGCLHALLILMQVWRVDFNVYMNYVPVDMSTVEELDDGKYKNAPTHIRVTPAAGKDVLVECEVLEGLGCTFEYHRRRYVWSDDDEIWEKIRCRTTMATDLFSRWTGFQNSDNLEQARVRFGENQFNVKQPEFLDLYKKQLLSPLCVFQLFSVLLWTLDEYWQYSFFTLFMILMFEGTVVFQKLKSLGALKGMGNKIRGVYVYRSDSWVETTTDNLLPGDIMSLKKAKGEGGEVIPADVLLLNGATVVSEASLTGESIPQMKERISEMSDEPLAIKGKHKSHVMYAGTTMLQAKSGEDSDYPLIPNPPDSGCICFVLRTGFTSAQGKLVRMIEGSQEKVKGSEVETALLLLLLFFFACASSGYVLKKGWENKDRSKYELLLHCILIITSVIPPELPMQQALAVNNSLMTLMKLQVFCTDPPRVPIAGKIDSCLFDKTGTLTTDELVAVGVFESFSAKNKRLENDGLTAMTKVEGSAGLVLAGCNSLIFIDGEVAGDPLESAALKAMRWEKGLRVIGLGYKQIEPGQVADFTSKRDLCECELTFSGFIAFTCRVRKDTKNVLGVLKGGGMSVAMVTGDNLLTAAHVAKEVAICTDDAKILILEKADTGMFWKKYSDDSKFKDYVADDVPALAKEGYELSTTGKVLADAYEYDPKTKGVLWWFKIFARMSPDAKETVIENLQAVNHLCLMCGDGANDVGALKAADVGIALLSGFGDVNVDKGEDSNKKNGALPGKGGETAMISAQEMERIKALPVKELKAKIRELGADPDKYGITEKSDLVKLWRKKSMEAAVVRHDARNAAAVKKMTPKERAAENKRKMAEKMEEKKRKMAIRVAELEAAGESWAQFKAMKEFMNAEMEEAKKKKAEISKNGGVANSAARMAASMEDMDLEDGLPVVKIGDASVAAPFTSKMPSIRSCIDIIRQGRCTLVTSVQQYQILALNCLISSYSLSVLYLDGVKYGDTQMTAMGILMSVAFMSVSRSKPLDKLSAVRPLNSIFHPSLFLSLLGQFAVHLVVMYLAVGRAKEYLPEDYKVELDGEFKPGIVNSMVFLVSNVQQVTVFVVNLKGRPFMHGLTENRPLLYSLAATFILVFMFASETMPGLNKYFQLVPFPNDEFRDWTLGLLACDVTVTLLFDRVMQLLFAPEILWASMEGTSMRDVIGVLKTLGMIGGGLYMLLGDDEQWEEMMREEGRFDELGENATNVTNATEIVAKVVEEMVGVGGEL</sequence>
<dbReference type="Pfam" id="PF00122">
    <property type="entry name" value="E1-E2_ATPase"/>
    <property type="match status" value="1"/>
</dbReference>
<feature type="transmembrane region" description="Helical" evidence="11">
    <location>
        <begin position="1173"/>
        <end position="1192"/>
    </location>
</feature>
<dbReference type="SUPFAM" id="SSF81665">
    <property type="entry name" value="Calcium ATPase, transmembrane domain M"/>
    <property type="match status" value="1"/>
</dbReference>
<evidence type="ECO:0000256" key="11">
    <source>
        <dbReference type="SAM" id="Phobius"/>
    </source>
</evidence>
<dbReference type="Gene3D" id="2.70.150.10">
    <property type="entry name" value="Calcium-transporting ATPase, cytoplasmic transduction domain A"/>
    <property type="match status" value="1"/>
</dbReference>
<reference evidence="14" key="1">
    <citation type="journal article" date="2023" name="Commun. Biol.">
        <title>Genome analysis of Parmales, the sister group of diatoms, reveals the evolutionary specialization of diatoms from phago-mixotrophs to photoautotrophs.</title>
        <authorList>
            <person name="Ban H."/>
            <person name="Sato S."/>
            <person name="Yoshikawa S."/>
            <person name="Yamada K."/>
            <person name="Nakamura Y."/>
            <person name="Ichinomiya M."/>
            <person name="Sato N."/>
            <person name="Blanc-Mathieu R."/>
            <person name="Endo H."/>
            <person name="Kuwata A."/>
            <person name="Ogata H."/>
        </authorList>
    </citation>
    <scope>NUCLEOTIDE SEQUENCE [LARGE SCALE GENOMIC DNA]</scope>
</reference>
<name>A0A9W7L413_9STRA</name>
<dbReference type="GO" id="GO:0019829">
    <property type="term" value="F:ATPase-coupled monoatomic cation transmembrane transporter activity"/>
    <property type="evidence" value="ECO:0007669"/>
    <property type="project" value="TreeGrafter"/>
</dbReference>
<feature type="transmembrane region" description="Helical" evidence="11">
    <location>
        <begin position="336"/>
        <end position="353"/>
    </location>
</feature>
<feature type="transmembrane region" description="Helical" evidence="11">
    <location>
        <begin position="1251"/>
        <end position="1270"/>
    </location>
</feature>
<dbReference type="Proteomes" id="UP001165065">
    <property type="component" value="Unassembled WGS sequence"/>
</dbReference>
<dbReference type="SUPFAM" id="SSF81653">
    <property type="entry name" value="Calcium ATPase, transduction domain A"/>
    <property type="match status" value="1"/>
</dbReference>
<dbReference type="EMBL" id="BRYA01000645">
    <property type="protein sequence ID" value="GMI27538.1"/>
    <property type="molecule type" value="Genomic_DNA"/>
</dbReference>
<dbReference type="InterPro" id="IPR023214">
    <property type="entry name" value="HAD_sf"/>
</dbReference>
<keyword evidence="10" id="KW-0175">Coiled coil</keyword>
<feature type="domain" description="P-type ATPase A" evidence="12">
    <location>
        <begin position="372"/>
        <end position="504"/>
    </location>
</feature>
<feature type="transmembrane region" description="Helical" evidence="11">
    <location>
        <begin position="313"/>
        <end position="330"/>
    </location>
</feature>
<dbReference type="Pfam" id="PF00702">
    <property type="entry name" value="Hydrolase"/>
    <property type="match status" value="1"/>
</dbReference>
<evidence type="ECO:0000256" key="8">
    <source>
        <dbReference type="ARBA" id="ARBA00022989"/>
    </source>
</evidence>
<dbReference type="InterPro" id="IPR006544">
    <property type="entry name" value="P-type_TPase_V"/>
</dbReference>
<keyword evidence="2 11" id="KW-0812">Transmembrane</keyword>
<evidence type="ECO:0000256" key="3">
    <source>
        <dbReference type="ARBA" id="ARBA00022723"/>
    </source>
</evidence>
<keyword evidence="3" id="KW-0479">Metal-binding</keyword>
<keyword evidence="7" id="KW-1278">Translocase</keyword>
<dbReference type="GO" id="GO:0140358">
    <property type="term" value="F:P-type transmembrane transporter activity"/>
    <property type="evidence" value="ECO:0007669"/>
    <property type="project" value="InterPro"/>
</dbReference>
<evidence type="ECO:0000256" key="10">
    <source>
        <dbReference type="SAM" id="Coils"/>
    </source>
</evidence>
<dbReference type="PROSITE" id="PS00154">
    <property type="entry name" value="ATPASE_E1_E2"/>
    <property type="match status" value="1"/>
</dbReference>
<comment type="subcellular location">
    <subcellularLocation>
        <location evidence="1">Membrane</location>
        <topology evidence="1">Multi-pass membrane protein</topology>
    </subcellularLocation>
</comment>
<dbReference type="InterPro" id="IPR018303">
    <property type="entry name" value="ATPase_P-typ_P_site"/>
</dbReference>
<feature type="transmembrane region" description="Helical" evidence="11">
    <location>
        <begin position="165"/>
        <end position="187"/>
    </location>
</feature>
<comment type="caution">
    <text evidence="13">The sequence shown here is derived from an EMBL/GenBank/DDBJ whole genome shotgun (WGS) entry which is preliminary data.</text>
</comment>
<dbReference type="OrthoDB" id="48943at2759"/>
<dbReference type="InterPro" id="IPR008250">
    <property type="entry name" value="ATPase_P-typ_transduc_dom_A_sf"/>
</dbReference>
<dbReference type="GO" id="GO:0046872">
    <property type="term" value="F:metal ion binding"/>
    <property type="evidence" value="ECO:0007669"/>
    <property type="project" value="UniProtKB-KW"/>
</dbReference>
<evidence type="ECO:0000259" key="12">
    <source>
        <dbReference type="Pfam" id="PF00122"/>
    </source>
</evidence>
<keyword evidence="5" id="KW-0067">ATP-binding</keyword>
<evidence type="ECO:0000256" key="6">
    <source>
        <dbReference type="ARBA" id="ARBA00022842"/>
    </source>
</evidence>
<accession>A0A9W7L413</accession>
<dbReference type="PRINTS" id="PR00119">
    <property type="entry name" value="CATATPASE"/>
</dbReference>
<proteinExistence type="predicted"/>
<organism evidence="13 14">
    <name type="scientific">Triparma columacea</name>
    <dbReference type="NCBI Taxonomy" id="722753"/>
    <lineage>
        <taxon>Eukaryota</taxon>
        <taxon>Sar</taxon>
        <taxon>Stramenopiles</taxon>
        <taxon>Ochrophyta</taxon>
        <taxon>Bolidophyceae</taxon>
        <taxon>Parmales</taxon>
        <taxon>Triparmaceae</taxon>
        <taxon>Triparma</taxon>
    </lineage>
</organism>
<evidence type="ECO:0000256" key="1">
    <source>
        <dbReference type="ARBA" id="ARBA00004141"/>
    </source>
</evidence>
<dbReference type="GO" id="GO:0005524">
    <property type="term" value="F:ATP binding"/>
    <property type="evidence" value="ECO:0007669"/>
    <property type="project" value="UniProtKB-KW"/>
</dbReference>
<keyword evidence="14" id="KW-1185">Reference proteome</keyword>
<evidence type="ECO:0000256" key="2">
    <source>
        <dbReference type="ARBA" id="ARBA00022692"/>
    </source>
</evidence>
<evidence type="ECO:0000256" key="7">
    <source>
        <dbReference type="ARBA" id="ARBA00022967"/>
    </source>
</evidence>
<dbReference type="InterPro" id="IPR036412">
    <property type="entry name" value="HAD-like_sf"/>
</dbReference>
<gene>
    <name evidence="13" type="ORF">TrCOL_g2311</name>
</gene>
<dbReference type="PANTHER" id="PTHR45630">
    <property type="entry name" value="CATION-TRANSPORTING ATPASE-RELATED"/>
    <property type="match status" value="1"/>
</dbReference>
<evidence type="ECO:0000313" key="13">
    <source>
        <dbReference type="EMBL" id="GMI27538.1"/>
    </source>
</evidence>
<dbReference type="InterPro" id="IPR023298">
    <property type="entry name" value="ATPase_P-typ_TM_dom_sf"/>
</dbReference>
<feature type="transmembrane region" description="Helical" evidence="11">
    <location>
        <begin position="1330"/>
        <end position="1348"/>
    </location>
</feature>
<feature type="transmembrane region" description="Helical" evidence="11">
    <location>
        <begin position="519"/>
        <end position="537"/>
    </location>
</feature>
<evidence type="ECO:0000313" key="14">
    <source>
        <dbReference type="Proteomes" id="UP001165065"/>
    </source>
</evidence>
<dbReference type="PANTHER" id="PTHR45630:SF6">
    <property type="entry name" value="CATION-TRANSPORTING P-TYPE ATPASE N-TERMINAL DOMAIN-CONTAINING PROTEIN"/>
    <property type="match status" value="1"/>
</dbReference>
<keyword evidence="9 11" id="KW-0472">Membrane</keyword>
<evidence type="ECO:0000256" key="4">
    <source>
        <dbReference type="ARBA" id="ARBA00022741"/>
    </source>
</evidence>
<feature type="transmembrane region" description="Helical" evidence="11">
    <location>
        <begin position="48"/>
        <end position="71"/>
    </location>
</feature>
<dbReference type="InterPro" id="IPR059000">
    <property type="entry name" value="ATPase_P-type_domA"/>
</dbReference>
<keyword evidence="6" id="KW-0460">Magnesium</keyword>
<evidence type="ECO:0000256" key="5">
    <source>
        <dbReference type="ARBA" id="ARBA00022840"/>
    </source>
</evidence>
<feature type="coiled-coil region" evidence="10">
    <location>
        <begin position="980"/>
        <end position="1042"/>
    </location>
</feature>
<dbReference type="SUPFAM" id="SSF56784">
    <property type="entry name" value="HAD-like"/>
    <property type="match status" value="1"/>
</dbReference>
<dbReference type="GO" id="GO:0016020">
    <property type="term" value="C:membrane"/>
    <property type="evidence" value="ECO:0007669"/>
    <property type="project" value="UniProtKB-SubCell"/>
</dbReference>
<evidence type="ECO:0000256" key="9">
    <source>
        <dbReference type="ARBA" id="ARBA00023136"/>
    </source>
</evidence>
<protein>
    <recommendedName>
        <fullName evidence="12">P-type ATPase A domain-containing protein</fullName>
    </recommendedName>
</protein>